<proteinExistence type="predicted"/>
<accession>A0AAV9DGR1</accession>
<sequence>MADAKGVVGGNGGVKEVKVDAVDHRTSAGQEQVDKKVQVIHEIPSVDAVDTRSVSTVDEEVKVDTVDHRTSAGQEQVDKRVQVIHEIPSVDAKTGKNGK</sequence>
<dbReference type="AlphaFoldDB" id="A0AAV9DGR1"/>
<reference evidence="1" key="2">
    <citation type="submission" date="2023-06" db="EMBL/GenBank/DDBJ databases">
        <authorList>
            <person name="Ma L."/>
            <person name="Liu K.-W."/>
            <person name="Li Z."/>
            <person name="Hsiao Y.-Y."/>
            <person name="Qi Y."/>
            <person name="Fu T."/>
            <person name="Tang G."/>
            <person name="Zhang D."/>
            <person name="Sun W.-H."/>
            <person name="Liu D.-K."/>
            <person name="Li Y."/>
            <person name="Chen G.-Z."/>
            <person name="Liu X.-D."/>
            <person name="Liao X.-Y."/>
            <person name="Jiang Y.-T."/>
            <person name="Yu X."/>
            <person name="Hao Y."/>
            <person name="Huang J."/>
            <person name="Zhao X.-W."/>
            <person name="Ke S."/>
            <person name="Chen Y.-Y."/>
            <person name="Wu W.-L."/>
            <person name="Hsu J.-L."/>
            <person name="Lin Y.-F."/>
            <person name="Huang M.-D."/>
            <person name="Li C.-Y."/>
            <person name="Huang L."/>
            <person name="Wang Z.-W."/>
            <person name="Zhao X."/>
            <person name="Zhong W.-Y."/>
            <person name="Peng D.-H."/>
            <person name="Ahmad S."/>
            <person name="Lan S."/>
            <person name="Zhang J.-S."/>
            <person name="Tsai W.-C."/>
            <person name="Van De Peer Y."/>
            <person name="Liu Z.-J."/>
        </authorList>
    </citation>
    <scope>NUCLEOTIDE SEQUENCE</scope>
    <source>
        <strain evidence="1">CP</strain>
        <tissue evidence="1">Leaves</tissue>
    </source>
</reference>
<protein>
    <submittedName>
        <fullName evidence="1">Uncharacterized protein</fullName>
    </submittedName>
</protein>
<evidence type="ECO:0000313" key="2">
    <source>
        <dbReference type="Proteomes" id="UP001180020"/>
    </source>
</evidence>
<gene>
    <name evidence="1" type="ORF">QJS10_CPB13g00511</name>
</gene>
<name>A0AAV9DGR1_ACOCL</name>
<comment type="caution">
    <text evidence="1">The sequence shown here is derived from an EMBL/GenBank/DDBJ whole genome shotgun (WGS) entry which is preliminary data.</text>
</comment>
<dbReference type="EMBL" id="JAUJYO010000013">
    <property type="protein sequence ID" value="KAK1299643.1"/>
    <property type="molecule type" value="Genomic_DNA"/>
</dbReference>
<organism evidence="1 2">
    <name type="scientific">Acorus calamus</name>
    <name type="common">Sweet flag</name>
    <dbReference type="NCBI Taxonomy" id="4465"/>
    <lineage>
        <taxon>Eukaryota</taxon>
        <taxon>Viridiplantae</taxon>
        <taxon>Streptophyta</taxon>
        <taxon>Embryophyta</taxon>
        <taxon>Tracheophyta</taxon>
        <taxon>Spermatophyta</taxon>
        <taxon>Magnoliopsida</taxon>
        <taxon>Liliopsida</taxon>
        <taxon>Acoraceae</taxon>
        <taxon>Acorus</taxon>
    </lineage>
</organism>
<reference evidence="1" key="1">
    <citation type="journal article" date="2023" name="Nat. Commun.">
        <title>Diploid and tetraploid genomes of Acorus and the evolution of monocots.</title>
        <authorList>
            <person name="Ma L."/>
            <person name="Liu K.W."/>
            <person name="Li Z."/>
            <person name="Hsiao Y.Y."/>
            <person name="Qi Y."/>
            <person name="Fu T."/>
            <person name="Tang G.D."/>
            <person name="Zhang D."/>
            <person name="Sun W.H."/>
            <person name="Liu D.K."/>
            <person name="Li Y."/>
            <person name="Chen G.Z."/>
            <person name="Liu X.D."/>
            <person name="Liao X.Y."/>
            <person name="Jiang Y.T."/>
            <person name="Yu X."/>
            <person name="Hao Y."/>
            <person name="Huang J."/>
            <person name="Zhao X.W."/>
            <person name="Ke S."/>
            <person name="Chen Y.Y."/>
            <person name="Wu W.L."/>
            <person name="Hsu J.L."/>
            <person name="Lin Y.F."/>
            <person name="Huang M.D."/>
            <person name="Li C.Y."/>
            <person name="Huang L."/>
            <person name="Wang Z.W."/>
            <person name="Zhao X."/>
            <person name="Zhong W.Y."/>
            <person name="Peng D.H."/>
            <person name="Ahmad S."/>
            <person name="Lan S."/>
            <person name="Zhang J.S."/>
            <person name="Tsai W.C."/>
            <person name="Van de Peer Y."/>
            <person name="Liu Z.J."/>
        </authorList>
    </citation>
    <scope>NUCLEOTIDE SEQUENCE</scope>
    <source>
        <strain evidence="1">CP</strain>
    </source>
</reference>
<evidence type="ECO:0000313" key="1">
    <source>
        <dbReference type="EMBL" id="KAK1299643.1"/>
    </source>
</evidence>
<keyword evidence="2" id="KW-1185">Reference proteome</keyword>
<dbReference type="Proteomes" id="UP001180020">
    <property type="component" value="Unassembled WGS sequence"/>
</dbReference>